<protein>
    <submittedName>
        <fullName evidence="2">Uncharacterized protein</fullName>
    </submittedName>
</protein>
<feature type="transmembrane region" description="Helical" evidence="1">
    <location>
        <begin position="55"/>
        <end position="74"/>
    </location>
</feature>
<keyword evidence="1" id="KW-0812">Transmembrane</keyword>
<accession>A0A9P5HLD9</accession>
<evidence type="ECO:0000256" key="1">
    <source>
        <dbReference type="SAM" id="Phobius"/>
    </source>
</evidence>
<dbReference type="Proteomes" id="UP000722485">
    <property type="component" value="Unassembled WGS sequence"/>
</dbReference>
<sequence length="176" mass="19089">MGFGGVTSCILRFAGHIPTGMMGFTGLNLYNHANKLGNIYDVIPHGRTFLHGVKIVGQAGIATFVWNFVVFIASVPASGIFLVMIGLVDFGLTTALIYGVVMQAKFIPGSHMGCKNAIDWRNGTDGENFFLVASESNEFSYSGPKKACDAFVHNWAITIGCMYAKSLQSGNRRFTY</sequence>
<gene>
    <name evidence="2" type="ORF">G7Z17_g2107</name>
</gene>
<dbReference type="EMBL" id="JAANBB010000020">
    <property type="protein sequence ID" value="KAF7555457.1"/>
    <property type="molecule type" value="Genomic_DNA"/>
</dbReference>
<dbReference type="AlphaFoldDB" id="A0A9P5HLD9"/>
<evidence type="ECO:0000313" key="3">
    <source>
        <dbReference type="Proteomes" id="UP000722485"/>
    </source>
</evidence>
<name>A0A9P5HLD9_9HYPO</name>
<evidence type="ECO:0000313" key="2">
    <source>
        <dbReference type="EMBL" id="KAF7555457.1"/>
    </source>
</evidence>
<proteinExistence type="predicted"/>
<keyword evidence="3" id="KW-1185">Reference proteome</keyword>
<comment type="caution">
    <text evidence="2">The sequence shown here is derived from an EMBL/GenBank/DDBJ whole genome shotgun (WGS) entry which is preliminary data.</text>
</comment>
<organism evidence="2 3">
    <name type="scientific">Cylindrodendrum hubeiense</name>
    <dbReference type="NCBI Taxonomy" id="595255"/>
    <lineage>
        <taxon>Eukaryota</taxon>
        <taxon>Fungi</taxon>
        <taxon>Dikarya</taxon>
        <taxon>Ascomycota</taxon>
        <taxon>Pezizomycotina</taxon>
        <taxon>Sordariomycetes</taxon>
        <taxon>Hypocreomycetidae</taxon>
        <taxon>Hypocreales</taxon>
        <taxon>Nectriaceae</taxon>
        <taxon>Cylindrodendrum</taxon>
    </lineage>
</organism>
<reference evidence="2" key="1">
    <citation type="submission" date="2020-03" db="EMBL/GenBank/DDBJ databases">
        <title>Draft Genome Sequence of Cylindrodendrum hubeiense.</title>
        <authorList>
            <person name="Buettner E."/>
            <person name="Kellner H."/>
        </authorList>
    </citation>
    <scope>NUCLEOTIDE SEQUENCE</scope>
    <source>
        <strain evidence="2">IHI 201604</strain>
    </source>
</reference>
<feature type="transmembrane region" description="Helical" evidence="1">
    <location>
        <begin position="80"/>
        <end position="101"/>
    </location>
</feature>
<dbReference type="OrthoDB" id="4191440at2759"/>
<keyword evidence="1" id="KW-0472">Membrane</keyword>
<keyword evidence="1" id="KW-1133">Transmembrane helix</keyword>